<dbReference type="Proteomes" id="UP000265768">
    <property type="component" value="Unassembled WGS sequence"/>
</dbReference>
<feature type="signal peptide" evidence="2">
    <location>
        <begin position="1"/>
        <end position="19"/>
    </location>
</feature>
<evidence type="ECO:0000256" key="2">
    <source>
        <dbReference type="SAM" id="SignalP"/>
    </source>
</evidence>
<dbReference type="PANTHER" id="PTHR46825:SF7">
    <property type="entry name" value="D-ALANYL-D-ALANINE CARBOXYPEPTIDASE"/>
    <property type="match status" value="1"/>
</dbReference>
<dbReference type="SUPFAM" id="SSF56601">
    <property type="entry name" value="beta-lactamase/transpeptidase-like"/>
    <property type="match status" value="1"/>
</dbReference>
<keyword evidence="2" id="KW-0732">Signal</keyword>
<reference evidence="4 5" key="1">
    <citation type="submission" date="2018-09" db="EMBL/GenBank/DDBJ databases">
        <title>YIM 75507 draft genome.</title>
        <authorList>
            <person name="Tang S."/>
            <person name="Feng Y."/>
        </authorList>
    </citation>
    <scope>NUCLEOTIDE SEQUENCE [LARGE SCALE GENOMIC DNA]</scope>
    <source>
        <strain evidence="4 5">YIM 75507</strain>
    </source>
</reference>
<dbReference type="InterPro" id="IPR001466">
    <property type="entry name" value="Beta-lactam-related"/>
</dbReference>
<evidence type="ECO:0000313" key="4">
    <source>
        <dbReference type="EMBL" id="RJL31792.1"/>
    </source>
</evidence>
<feature type="compositionally biased region" description="Low complexity" evidence="1">
    <location>
        <begin position="34"/>
        <end position="54"/>
    </location>
</feature>
<proteinExistence type="predicted"/>
<keyword evidence="5" id="KW-1185">Reference proteome</keyword>
<comment type="caution">
    <text evidence="4">The sequence shown here is derived from an EMBL/GenBank/DDBJ whole genome shotgun (WGS) entry which is preliminary data.</text>
</comment>
<dbReference type="InterPro" id="IPR050491">
    <property type="entry name" value="AmpC-like"/>
</dbReference>
<dbReference type="GO" id="GO:0016787">
    <property type="term" value="F:hydrolase activity"/>
    <property type="evidence" value="ECO:0007669"/>
    <property type="project" value="UniProtKB-KW"/>
</dbReference>
<dbReference type="Pfam" id="PF00144">
    <property type="entry name" value="Beta-lactamase"/>
    <property type="match status" value="1"/>
</dbReference>
<gene>
    <name evidence="4" type="ORF">D5H75_19065</name>
</gene>
<keyword evidence="4" id="KW-0378">Hydrolase</keyword>
<protein>
    <submittedName>
        <fullName evidence="4">Class A beta-lactamase-related serine hydrolase</fullName>
    </submittedName>
</protein>
<dbReference type="InterPro" id="IPR012338">
    <property type="entry name" value="Beta-lactam/transpept-like"/>
</dbReference>
<organism evidence="4 5">
    <name type="scientific">Bailinhaonella thermotolerans</name>
    <dbReference type="NCBI Taxonomy" id="1070861"/>
    <lineage>
        <taxon>Bacteria</taxon>
        <taxon>Bacillati</taxon>
        <taxon>Actinomycetota</taxon>
        <taxon>Actinomycetes</taxon>
        <taxon>Streptosporangiales</taxon>
        <taxon>Streptosporangiaceae</taxon>
        <taxon>Bailinhaonella</taxon>
    </lineage>
</organism>
<dbReference type="RefSeq" id="WP_119927820.1">
    <property type="nucleotide sequence ID" value="NZ_QZEY01000006.1"/>
</dbReference>
<sequence length="375" mass="39062">MTRRAVAASLVTAALPVAACSPAPSSRTARPERSGPAGTAAPGSAGSGGASPYRSRSRAEEEARSLVAGGRPGAVVWRRDGDRVEVAAAGFADTRARTPMTAGHRMRIGSVTKTFTAVLVLRLAGEGRLRLSDRLGRLLPGVLPAADDVTVRDLLGHTSGIPDYLREPRLTDELFSGGHLKRRSPRSLVAYAAPGAGNAGPDRPESYSNTNYVLLGMIVERITGTSAGEHLRRTVTAPLGLASTALAERPVERGMARGYTRRVGGAMTDVTEVDPSIFWTAGGIVSTAGDVGRFYQALFAGRLLRPPELGALKGGLGAFHTSLPCGDAWQHSGYVLGYVAEALSTGDARRQAVILTNTEHGGPAVPQVGRLACLG</sequence>
<accession>A0A3A4BL73</accession>
<dbReference type="EMBL" id="QZEY01000006">
    <property type="protein sequence ID" value="RJL31792.1"/>
    <property type="molecule type" value="Genomic_DNA"/>
</dbReference>
<dbReference type="AlphaFoldDB" id="A0A3A4BL73"/>
<feature type="region of interest" description="Disordered" evidence="1">
    <location>
        <begin position="19"/>
        <end position="66"/>
    </location>
</feature>
<evidence type="ECO:0000313" key="5">
    <source>
        <dbReference type="Proteomes" id="UP000265768"/>
    </source>
</evidence>
<evidence type="ECO:0000259" key="3">
    <source>
        <dbReference type="Pfam" id="PF00144"/>
    </source>
</evidence>
<evidence type="ECO:0000256" key="1">
    <source>
        <dbReference type="SAM" id="MobiDB-lite"/>
    </source>
</evidence>
<feature type="chain" id="PRO_5017450660" evidence="2">
    <location>
        <begin position="20"/>
        <end position="375"/>
    </location>
</feature>
<name>A0A3A4BL73_9ACTN</name>
<feature type="domain" description="Beta-lactamase-related" evidence="3">
    <location>
        <begin position="65"/>
        <end position="364"/>
    </location>
</feature>
<dbReference type="Gene3D" id="3.40.710.10">
    <property type="entry name" value="DD-peptidase/beta-lactamase superfamily"/>
    <property type="match status" value="1"/>
</dbReference>
<dbReference type="PANTHER" id="PTHR46825">
    <property type="entry name" value="D-ALANYL-D-ALANINE-CARBOXYPEPTIDASE/ENDOPEPTIDASE AMPH"/>
    <property type="match status" value="1"/>
</dbReference>